<reference evidence="11" key="1">
    <citation type="submission" date="2025-08" db="UniProtKB">
        <authorList>
            <consortium name="Ensembl"/>
        </authorList>
    </citation>
    <scope>IDENTIFICATION</scope>
</reference>
<dbReference type="GO" id="GO:0031012">
    <property type="term" value="C:extracellular matrix"/>
    <property type="evidence" value="ECO:0007669"/>
    <property type="project" value="TreeGrafter"/>
</dbReference>
<comment type="function">
    <text evidence="1">May be involved in the negative control of osteogenic differentiation of osteochondrogenic precursor cells in peripheral zones of fetal cartilage and at the cartilage-bone interface.</text>
</comment>
<keyword evidence="9" id="KW-0175">Coiled coil</keyword>
<keyword evidence="6" id="KW-0272">Extracellular matrix</keyword>
<keyword evidence="8" id="KW-0732">Signal</keyword>
<evidence type="ECO:0000256" key="2">
    <source>
        <dbReference type="ARBA" id="ARBA00004498"/>
    </source>
</evidence>
<evidence type="ECO:0000313" key="11">
    <source>
        <dbReference type="Ensembl" id="ENSNMLP00000035549.1"/>
    </source>
</evidence>
<dbReference type="PANTHER" id="PTHR28647">
    <property type="entry name" value="UNIQUE CARTILAGE MATRIX-ASSOCIATED PROTEIN"/>
    <property type="match status" value="1"/>
</dbReference>
<keyword evidence="7" id="KW-0765">Sulfation</keyword>
<comment type="subcellular location">
    <subcellularLocation>
        <location evidence="2">Secreted</location>
        <location evidence="2">Extracellular space</location>
        <location evidence="2">Extracellular matrix</location>
    </subcellularLocation>
</comment>
<evidence type="ECO:0000256" key="5">
    <source>
        <dbReference type="ARBA" id="ARBA00022525"/>
    </source>
</evidence>
<dbReference type="GO" id="GO:0045667">
    <property type="term" value="P:regulation of osteoblast differentiation"/>
    <property type="evidence" value="ECO:0007669"/>
    <property type="project" value="InterPro"/>
</dbReference>
<evidence type="ECO:0000256" key="8">
    <source>
        <dbReference type="ARBA" id="ARBA00022729"/>
    </source>
</evidence>
<feature type="region of interest" description="Disordered" evidence="10">
    <location>
        <begin position="80"/>
        <end position="106"/>
    </location>
</feature>
<dbReference type="Ensembl" id="ENSNMLT00000039601.1">
    <property type="protein sequence ID" value="ENSNMLP00000035549.1"/>
    <property type="gene ID" value="ENSNMLG00000022082.1"/>
</dbReference>
<proteinExistence type="inferred from homology"/>
<keyword evidence="5" id="KW-0964">Secreted</keyword>
<dbReference type="Pfam" id="PF17085">
    <property type="entry name" value="UCMA"/>
    <property type="match status" value="1"/>
</dbReference>
<accession>A0A8C6UG20</accession>
<name>A0A8C6UG20_9GOBI</name>
<dbReference type="InterPro" id="IPR031386">
    <property type="entry name" value="UCMA"/>
</dbReference>
<evidence type="ECO:0000256" key="10">
    <source>
        <dbReference type="SAM" id="MobiDB-lite"/>
    </source>
</evidence>
<dbReference type="PANTHER" id="PTHR28647:SF2">
    <property type="entry name" value="UNIQUE CARTILAGE MATRIX-ASSOCIATED PROTEIN"/>
    <property type="match status" value="1"/>
</dbReference>
<reference evidence="11" key="2">
    <citation type="submission" date="2025-09" db="UniProtKB">
        <authorList>
            <consortium name="Ensembl"/>
        </authorList>
    </citation>
    <scope>IDENTIFICATION</scope>
</reference>
<protein>
    <recommendedName>
        <fullName evidence="4">Unique cartilage matrix-associated protein</fullName>
    </recommendedName>
</protein>
<dbReference type="AlphaFoldDB" id="A0A8C6UG20"/>
<comment type="similarity">
    <text evidence="3">Belongs to the UCMA family.</text>
</comment>
<evidence type="ECO:0000256" key="6">
    <source>
        <dbReference type="ARBA" id="ARBA00022530"/>
    </source>
</evidence>
<evidence type="ECO:0000256" key="7">
    <source>
        <dbReference type="ARBA" id="ARBA00022641"/>
    </source>
</evidence>
<keyword evidence="12" id="KW-1185">Reference proteome</keyword>
<organism evidence="11 12">
    <name type="scientific">Neogobius melanostomus</name>
    <name type="common">round goby</name>
    <dbReference type="NCBI Taxonomy" id="47308"/>
    <lineage>
        <taxon>Eukaryota</taxon>
        <taxon>Metazoa</taxon>
        <taxon>Chordata</taxon>
        <taxon>Craniata</taxon>
        <taxon>Vertebrata</taxon>
        <taxon>Euteleostomi</taxon>
        <taxon>Actinopterygii</taxon>
        <taxon>Neopterygii</taxon>
        <taxon>Teleostei</taxon>
        <taxon>Neoteleostei</taxon>
        <taxon>Acanthomorphata</taxon>
        <taxon>Gobiaria</taxon>
        <taxon>Gobiiformes</taxon>
        <taxon>Gobioidei</taxon>
        <taxon>Gobiidae</taxon>
        <taxon>Benthophilinae</taxon>
        <taxon>Neogobiini</taxon>
        <taxon>Neogobius</taxon>
    </lineage>
</organism>
<evidence type="ECO:0000313" key="12">
    <source>
        <dbReference type="Proteomes" id="UP000694523"/>
    </source>
</evidence>
<evidence type="ECO:0000256" key="3">
    <source>
        <dbReference type="ARBA" id="ARBA00011000"/>
    </source>
</evidence>
<sequence length="170" mass="19956">ILFMNELYDVSEFNVTFLSVSIVLVESAAVDGDAKTEKQTGAGREVFMAESDASNFFKRRSKRSTYAERIAEQRVHIANSERRREYNEEQRDEHENYLEEDRDEQLERTREVHEQIREFHYDGIYPRSSGFTEHAHSSTFLQSASNVSEIPFNCTTAFRPITFLFCKRHL</sequence>
<dbReference type="GO" id="GO:0048706">
    <property type="term" value="P:embryonic skeletal system development"/>
    <property type="evidence" value="ECO:0007669"/>
    <property type="project" value="TreeGrafter"/>
</dbReference>
<evidence type="ECO:0000256" key="4">
    <source>
        <dbReference type="ARBA" id="ARBA00013765"/>
    </source>
</evidence>
<dbReference type="Proteomes" id="UP000694523">
    <property type="component" value="Unplaced"/>
</dbReference>
<evidence type="ECO:0000256" key="9">
    <source>
        <dbReference type="ARBA" id="ARBA00023054"/>
    </source>
</evidence>
<evidence type="ECO:0000256" key="1">
    <source>
        <dbReference type="ARBA" id="ARBA00002111"/>
    </source>
</evidence>